<dbReference type="InterPro" id="IPR006037">
    <property type="entry name" value="RCK_C"/>
</dbReference>
<protein>
    <recommendedName>
        <fullName evidence="1">Trk system potassium uptake protein TrkA</fullName>
    </recommendedName>
</protein>
<reference evidence="9" key="1">
    <citation type="submission" date="2023-03" db="EMBL/GenBank/DDBJ databases">
        <authorList>
            <person name="Shen W."/>
            <person name="Cai J."/>
        </authorList>
    </citation>
    <scope>NUCLEOTIDE SEQUENCE</scope>
    <source>
        <strain evidence="9">B226-2</strain>
    </source>
</reference>
<dbReference type="PANTHER" id="PTHR43833:SF5">
    <property type="entry name" value="TRK SYSTEM POTASSIUM UPTAKE PROTEIN TRKA"/>
    <property type="match status" value="1"/>
</dbReference>
<dbReference type="NCBIfam" id="NF007039">
    <property type="entry name" value="PRK09496.3-2"/>
    <property type="match status" value="1"/>
</dbReference>
<dbReference type="NCBIfam" id="NF007031">
    <property type="entry name" value="PRK09496.1-2"/>
    <property type="match status" value="1"/>
</dbReference>
<feature type="domain" description="RCK N-terminal" evidence="7">
    <location>
        <begin position="1"/>
        <end position="124"/>
    </location>
</feature>
<organism evidence="9 10">
    <name type="scientific">Enterococcus asini</name>
    <dbReference type="NCBI Taxonomy" id="57732"/>
    <lineage>
        <taxon>Bacteria</taxon>
        <taxon>Bacillati</taxon>
        <taxon>Bacillota</taxon>
        <taxon>Bacilli</taxon>
        <taxon>Lactobacillales</taxon>
        <taxon>Enterococcaceae</taxon>
        <taxon>Enterococcus</taxon>
    </lineage>
</organism>
<dbReference type="NCBIfam" id="NF007033">
    <property type="entry name" value="PRK09496.1-5"/>
    <property type="match status" value="1"/>
</dbReference>
<evidence type="ECO:0000259" key="7">
    <source>
        <dbReference type="PROSITE" id="PS51201"/>
    </source>
</evidence>
<dbReference type="EMBL" id="JARQBJ010000002">
    <property type="protein sequence ID" value="MDT2809843.1"/>
    <property type="molecule type" value="Genomic_DNA"/>
</dbReference>
<dbReference type="RefSeq" id="WP_118339719.1">
    <property type="nucleotide sequence ID" value="NZ_CABJBY010000002.1"/>
</dbReference>
<evidence type="ECO:0000256" key="6">
    <source>
        <dbReference type="ARBA" id="ARBA00023065"/>
    </source>
</evidence>
<dbReference type="NCBIfam" id="NF007032">
    <property type="entry name" value="PRK09496.1-4"/>
    <property type="match status" value="1"/>
</dbReference>
<dbReference type="Gene3D" id="3.30.70.1450">
    <property type="entry name" value="Regulator of K+ conductance, C-terminal domain"/>
    <property type="match status" value="2"/>
</dbReference>
<dbReference type="Proteomes" id="UP001256711">
    <property type="component" value="Unassembled WGS sequence"/>
</dbReference>
<evidence type="ECO:0000313" key="10">
    <source>
        <dbReference type="Proteomes" id="UP001256711"/>
    </source>
</evidence>
<feature type="domain" description="RCK C-terminal" evidence="8">
    <location>
        <begin position="140"/>
        <end position="223"/>
    </location>
</feature>
<sequence length="455" mass="50927">MRIVILGAGKVGVTLTAQLTEEGHDLLVIDREADKVERLVERYDVFGITGNGATFKILEEAEVAECDVFIAVTESDELNLLAGLLAKQIGAVDCIVRVRNPEYLEQRDFMKKTMGLSMIVNPELEAAYEIRRMILFPAAVKVDTFVNGRIELAEFRVTLGSSLVGLPLFRLPKVSKAKVLVCVISRQGEIIIPDGNVILQENDRIYVVGQHDKLVKFCQDIHLFEQKINRVMIVGGGRIAYYLAIQLTKLGLSVKIIENNPKRARELSEKFPHLTIIQSDGSDELVLKEEGLSRMDAFVALTGFDEENIVMSLYAKQQQVSKTIAKVTRMDFATVLEQLMIDSVVSPKRIVANQILSYVRAKDLQEEELGVKRMYKLIQDQVEALEFLATEQTSFCYRPLKLVATKDNVLIAAISRGKRTLVPDGETKILPGDHVIIVAKNQKIQSLEMILKGSR</sequence>
<feature type="domain" description="RCK C-terminal" evidence="8">
    <location>
        <begin position="372"/>
        <end position="453"/>
    </location>
</feature>
<keyword evidence="3" id="KW-0633">Potassium transport</keyword>
<evidence type="ECO:0000256" key="5">
    <source>
        <dbReference type="ARBA" id="ARBA00023027"/>
    </source>
</evidence>
<dbReference type="Gene3D" id="3.40.50.720">
    <property type="entry name" value="NAD(P)-binding Rossmann-like Domain"/>
    <property type="match status" value="2"/>
</dbReference>
<keyword evidence="5" id="KW-0520">NAD</keyword>
<comment type="caution">
    <text evidence="9">The sequence shown here is derived from an EMBL/GenBank/DDBJ whole genome shotgun (WGS) entry which is preliminary data.</text>
</comment>
<dbReference type="InterPro" id="IPR050721">
    <property type="entry name" value="Trk_Ktr_HKT_K-transport"/>
</dbReference>
<dbReference type="PRINTS" id="PR00335">
    <property type="entry name" value="KUPTAKETRKA"/>
</dbReference>
<dbReference type="SUPFAM" id="SSF116726">
    <property type="entry name" value="TrkA C-terminal domain-like"/>
    <property type="match status" value="2"/>
</dbReference>
<keyword evidence="4" id="KW-0630">Potassium</keyword>
<dbReference type="Pfam" id="PF02254">
    <property type="entry name" value="TrkA_N"/>
    <property type="match status" value="2"/>
</dbReference>
<dbReference type="InterPro" id="IPR003148">
    <property type="entry name" value="RCK_N"/>
</dbReference>
<proteinExistence type="predicted"/>
<dbReference type="PANTHER" id="PTHR43833">
    <property type="entry name" value="POTASSIUM CHANNEL PROTEIN 2-RELATED-RELATED"/>
    <property type="match status" value="1"/>
</dbReference>
<evidence type="ECO:0000256" key="3">
    <source>
        <dbReference type="ARBA" id="ARBA00022538"/>
    </source>
</evidence>
<evidence type="ECO:0000259" key="8">
    <source>
        <dbReference type="PROSITE" id="PS51202"/>
    </source>
</evidence>
<evidence type="ECO:0000256" key="2">
    <source>
        <dbReference type="ARBA" id="ARBA00022448"/>
    </source>
</evidence>
<accession>A0AAW8U1I6</accession>
<dbReference type="GO" id="GO:0015079">
    <property type="term" value="F:potassium ion transmembrane transporter activity"/>
    <property type="evidence" value="ECO:0007669"/>
    <property type="project" value="InterPro"/>
</dbReference>
<dbReference type="NCBIfam" id="NF007041">
    <property type="entry name" value="PRK09496.3-4"/>
    <property type="match status" value="1"/>
</dbReference>
<keyword evidence="6" id="KW-0406">Ion transport</keyword>
<dbReference type="InterPro" id="IPR036721">
    <property type="entry name" value="RCK_C_sf"/>
</dbReference>
<evidence type="ECO:0000313" key="9">
    <source>
        <dbReference type="EMBL" id="MDT2809843.1"/>
    </source>
</evidence>
<evidence type="ECO:0000256" key="1">
    <source>
        <dbReference type="ARBA" id="ARBA00017378"/>
    </source>
</evidence>
<dbReference type="InterPro" id="IPR036291">
    <property type="entry name" value="NAD(P)-bd_dom_sf"/>
</dbReference>
<keyword evidence="2" id="KW-0813">Transport</keyword>
<dbReference type="InterPro" id="IPR006036">
    <property type="entry name" value="K_uptake_TrkA"/>
</dbReference>
<dbReference type="AlphaFoldDB" id="A0AAW8U1I6"/>
<dbReference type="GO" id="GO:0005886">
    <property type="term" value="C:plasma membrane"/>
    <property type="evidence" value="ECO:0007669"/>
    <property type="project" value="InterPro"/>
</dbReference>
<evidence type="ECO:0000256" key="4">
    <source>
        <dbReference type="ARBA" id="ARBA00022958"/>
    </source>
</evidence>
<dbReference type="PROSITE" id="PS51202">
    <property type="entry name" value="RCK_C"/>
    <property type="match status" value="2"/>
</dbReference>
<gene>
    <name evidence="9" type="primary">trkA</name>
    <name evidence="9" type="ORF">P7H43_05055</name>
</gene>
<dbReference type="Pfam" id="PF02080">
    <property type="entry name" value="TrkA_C"/>
    <property type="match status" value="2"/>
</dbReference>
<dbReference type="PROSITE" id="PS51201">
    <property type="entry name" value="RCK_N"/>
    <property type="match status" value="2"/>
</dbReference>
<name>A0AAW8U1I6_9ENTE</name>
<dbReference type="SUPFAM" id="SSF51735">
    <property type="entry name" value="NAD(P)-binding Rossmann-fold domains"/>
    <property type="match status" value="2"/>
</dbReference>
<feature type="domain" description="RCK N-terminal" evidence="7">
    <location>
        <begin position="228"/>
        <end position="345"/>
    </location>
</feature>